<proteinExistence type="inferred from homology"/>
<dbReference type="RefSeq" id="WP_056964220.1">
    <property type="nucleotide sequence ID" value="NZ_AZFC01000016.1"/>
</dbReference>
<feature type="chain" id="PRO_5039081251" evidence="5">
    <location>
        <begin position="23"/>
        <end position="422"/>
    </location>
</feature>
<evidence type="ECO:0000313" key="7">
    <source>
        <dbReference type="Proteomes" id="UP000051835"/>
    </source>
</evidence>
<evidence type="ECO:0000313" key="6">
    <source>
        <dbReference type="EMBL" id="KRL48297.1"/>
    </source>
</evidence>
<dbReference type="EMBL" id="AZFC01000016">
    <property type="protein sequence ID" value="KRL48297.1"/>
    <property type="molecule type" value="Genomic_DNA"/>
</dbReference>
<dbReference type="Pfam" id="PF13416">
    <property type="entry name" value="SBP_bac_8"/>
    <property type="match status" value="1"/>
</dbReference>
<keyword evidence="4 5" id="KW-0732">Signal</keyword>
<accession>A0A0R1QVJ6</accession>
<keyword evidence="3" id="KW-0813">Transport</keyword>
<dbReference type="PATRIC" id="fig|1423805.4.peg.1461"/>
<evidence type="ECO:0000256" key="3">
    <source>
        <dbReference type="ARBA" id="ARBA00022448"/>
    </source>
</evidence>
<evidence type="ECO:0000256" key="1">
    <source>
        <dbReference type="ARBA" id="ARBA00004196"/>
    </source>
</evidence>
<dbReference type="PANTHER" id="PTHR43649:SF31">
    <property type="entry name" value="SN-GLYCEROL-3-PHOSPHATE-BINDING PERIPLASMIC PROTEIN UGPB"/>
    <property type="match status" value="1"/>
</dbReference>
<organism evidence="6 7">
    <name type="scientific">Levilactobacillus spicheri DSM 15429</name>
    <dbReference type="NCBI Taxonomy" id="1423805"/>
    <lineage>
        <taxon>Bacteria</taxon>
        <taxon>Bacillati</taxon>
        <taxon>Bacillota</taxon>
        <taxon>Bacilli</taxon>
        <taxon>Lactobacillales</taxon>
        <taxon>Lactobacillaceae</taxon>
        <taxon>Levilactobacillus</taxon>
    </lineage>
</organism>
<evidence type="ECO:0000256" key="4">
    <source>
        <dbReference type="ARBA" id="ARBA00022729"/>
    </source>
</evidence>
<evidence type="ECO:0000256" key="5">
    <source>
        <dbReference type="SAM" id="SignalP"/>
    </source>
</evidence>
<dbReference type="AlphaFoldDB" id="A0A0R1QVJ6"/>
<dbReference type="InterPro" id="IPR050490">
    <property type="entry name" value="Bact_solute-bd_prot1"/>
</dbReference>
<dbReference type="CDD" id="cd14748">
    <property type="entry name" value="PBP2_UgpB"/>
    <property type="match status" value="1"/>
</dbReference>
<dbReference type="SUPFAM" id="SSF53850">
    <property type="entry name" value="Periplasmic binding protein-like II"/>
    <property type="match status" value="1"/>
</dbReference>
<sequence>MPSLRRLTQCFLLLTGILCLSACGHPAASSQAAHRTTITFWHGMTADHQAALTQLVNRFNRSQTRYRVVPVSQGNFGTLQQKITVAAKSDTLPTIAQTTYTNVPNYVQGHLVVPLDAYLGKRPFQDVVPVFRQSISYRGKAYAFPFSKSARILFYNRDLLKQQNVALPATWAALHQDGKRLKSQHITALALDQSFLTELNDLTYQAGTPLITRGPRANLNTKQTRAATHVLWDMLQDHTATTAGNAGYGSTQFFAGKTLFYSGSSAAIPVMQASAPKGFHWGTTVEPRYHGRQGTSVSGNDIVLFKSASPAQRRGAAAFLHFLLQKKQTIQWAEKTGYLPLTTSACQDPHYQRYLARHPNARAAVRSLDFGFQDRAFQGYPQYFTAINQSLDRLTTTQTSPEQALPQLQQRVNTILRENRGA</sequence>
<dbReference type="GO" id="GO:0030313">
    <property type="term" value="C:cell envelope"/>
    <property type="evidence" value="ECO:0007669"/>
    <property type="project" value="UniProtKB-SubCell"/>
</dbReference>
<protein>
    <submittedName>
        <fullName evidence="6">Sugar ABC transporter substrate-binding protein</fullName>
    </submittedName>
</protein>
<feature type="signal peptide" evidence="5">
    <location>
        <begin position="1"/>
        <end position="22"/>
    </location>
</feature>
<dbReference type="Proteomes" id="UP000051835">
    <property type="component" value="Unassembled WGS sequence"/>
</dbReference>
<dbReference type="Gene3D" id="3.40.190.10">
    <property type="entry name" value="Periplasmic binding protein-like II"/>
    <property type="match status" value="2"/>
</dbReference>
<dbReference type="PANTHER" id="PTHR43649">
    <property type="entry name" value="ARABINOSE-BINDING PROTEIN-RELATED"/>
    <property type="match status" value="1"/>
</dbReference>
<dbReference type="InterPro" id="IPR006059">
    <property type="entry name" value="SBP"/>
</dbReference>
<comment type="subcellular location">
    <subcellularLocation>
        <location evidence="1">Cell envelope</location>
    </subcellularLocation>
</comment>
<comment type="caution">
    <text evidence="6">The sequence shown here is derived from an EMBL/GenBank/DDBJ whole genome shotgun (WGS) entry which is preliminary data.</text>
</comment>
<reference evidence="6 7" key="1">
    <citation type="journal article" date="2015" name="Genome Announc.">
        <title>Expanding the biotechnology potential of lactobacilli through comparative genomics of 213 strains and associated genera.</title>
        <authorList>
            <person name="Sun Z."/>
            <person name="Harris H.M."/>
            <person name="McCann A."/>
            <person name="Guo C."/>
            <person name="Argimon S."/>
            <person name="Zhang W."/>
            <person name="Yang X."/>
            <person name="Jeffery I.B."/>
            <person name="Cooney J.C."/>
            <person name="Kagawa T.F."/>
            <person name="Liu W."/>
            <person name="Song Y."/>
            <person name="Salvetti E."/>
            <person name="Wrobel A."/>
            <person name="Rasinkangas P."/>
            <person name="Parkhill J."/>
            <person name="Rea M.C."/>
            <person name="O'Sullivan O."/>
            <person name="Ritari J."/>
            <person name="Douillard F.P."/>
            <person name="Paul Ross R."/>
            <person name="Yang R."/>
            <person name="Briner A.E."/>
            <person name="Felis G.E."/>
            <person name="de Vos W.M."/>
            <person name="Barrangou R."/>
            <person name="Klaenhammer T.R."/>
            <person name="Caufield P.W."/>
            <person name="Cui Y."/>
            <person name="Zhang H."/>
            <person name="O'Toole P.W."/>
        </authorList>
    </citation>
    <scope>NUCLEOTIDE SEQUENCE [LARGE SCALE GENOMIC DNA]</scope>
    <source>
        <strain evidence="6 7">DSM 15429</strain>
    </source>
</reference>
<gene>
    <name evidence="6" type="ORF">FD37_GL001424</name>
</gene>
<evidence type="ECO:0000256" key="2">
    <source>
        <dbReference type="ARBA" id="ARBA00008520"/>
    </source>
</evidence>
<comment type="similarity">
    <text evidence="2">Belongs to the bacterial solute-binding protein 1 family.</text>
</comment>
<name>A0A0R1QVJ6_9LACO</name>